<reference evidence="1" key="1">
    <citation type="submission" date="2021-06" db="EMBL/GenBank/DDBJ databases">
        <authorList>
            <person name="Kallberg Y."/>
            <person name="Tangrot J."/>
            <person name="Rosling A."/>
        </authorList>
    </citation>
    <scope>NUCLEOTIDE SEQUENCE</scope>
    <source>
        <strain evidence="1">CL356</strain>
    </source>
</reference>
<gene>
    <name evidence="1" type="ORF">ACOLOM_LOCUS4672</name>
</gene>
<dbReference type="EMBL" id="CAJVPT010007906">
    <property type="protein sequence ID" value="CAG8546271.1"/>
    <property type="molecule type" value="Genomic_DNA"/>
</dbReference>
<organism evidence="1 2">
    <name type="scientific">Acaulospora colombiana</name>
    <dbReference type="NCBI Taxonomy" id="27376"/>
    <lineage>
        <taxon>Eukaryota</taxon>
        <taxon>Fungi</taxon>
        <taxon>Fungi incertae sedis</taxon>
        <taxon>Mucoromycota</taxon>
        <taxon>Glomeromycotina</taxon>
        <taxon>Glomeromycetes</taxon>
        <taxon>Diversisporales</taxon>
        <taxon>Acaulosporaceae</taxon>
        <taxon>Acaulospora</taxon>
    </lineage>
</organism>
<comment type="caution">
    <text evidence="1">The sequence shown here is derived from an EMBL/GenBank/DDBJ whole genome shotgun (WGS) entry which is preliminary data.</text>
</comment>
<sequence length="341" mass="34607">MRGIGGEGDEEIGLVDEEERRQSIPGSAVSTHFPPPSSTTSSHFPGISNNSPFEPAPRRDAFESDGFPAGSQFSVPALPANNRPFYPRQMGAAALPSGEFYPVTAVNGQPIDEYEFPPRQTFGTGASSSAAVAAAGRPTYPNGTLYPGAGAPSSSGYAADLRRASWDSSAAATDARRPSWDASGAHASSVSSPASSVVGLGLTGGSGGARSVGSSAGNTTAGSSISGSMGGSGVPPGTSSPVLSTASSAEFGVDASGMAYRRSSYPHLYADPQPLTIDPPVPVPLQGIDLSGPSVDLFGLASATTGPSTENVEWLAPPSVDIYKPLASPEEEEFISWSAYS</sequence>
<name>A0ACA9LWS3_9GLOM</name>
<evidence type="ECO:0000313" key="2">
    <source>
        <dbReference type="Proteomes" id="UP000789525"/>
    </source>
</evidence>
<keyword evidence="2" id="KW-1185">Reference proteome</keyword>
<accession>A0ACA9LWS3</accession>
<protein>
    <submittedName>
        <fullName evidence="1">902_t:CDS:1</fullName>
    </submittedName>
</protein>
<evidence type="ECO:0000313" key="1">
    <source>
        <dbReference type="EMBL" id="CAG8546271.1"/>
    </source>
</evidence>
<proteinExistence type="predicted"/>
<dbReference type="Proteomes" id="UP000789525">
    <property type="component" value="Unassembled WGS sequence"/>
</dbReference>